<organism evidence="1 2">
    <name type="scientific">Luteolibacter rhizosphaerae</name>
    <dbReference type="NCBI Taxonomy" id="2989719"/>
    <lineage>
        <taxon>Bacteria</taxon>
        <taxon>Pseudomonadati</taxon>
        <taxon>Verrucomicrobiota</taxon>
        <taxon>Verrucomicrobiia</taxon>
        <taxon>Verrucomicrobiales</taxon>
        <taxon>Verrucomicrobiaceae</taxon>
        <taxon>Luteolibacter</taxon>
    </lineage>
</organism>
<accession>A0ABT3G3E3</accession>
<name>A0ABT3G3E3_9BACT</name>
<reference evidence="1" key="1">
    <citation type="submission" date="2022-10" db="EMBL/GenBank/DDBJ databases">
        <title>Luteolibacter sp. GHJ8, whole genome shotgun sequencing project.</title>
        <authorList>
            <person name="Zhao G."/>
            <person name="Shen L."/>
        </authorList>
    </citation>
    <scope>NUCLEOTIDE SEQUENCE</scope>
    <source>
        <strain evidence="1">GHJ8</strain>
    </source>
</reference>
<protein>
    <submittedName>
        <fullName evidence="1">Uncharacterized protein</fullName>
    </submittedName>
</protein>
<dbReference type="RefSeq" id="WP_264513881.1">
    <property type="nucleotide sequence ID" value="NZ_JAPDDR010000006.1"/>
</dbReference>
<evidence type="ECO:0000313" key="1">
    <source>
        <dbReference type="EMBL" id="MCW1914355.1"/>
    </source>
</evidence>
<dbReference type="EMBL" id="JAPDDR010000006">
    <property type="protein sequence ID" value="MCW1914355.1"/>
    <property type="molecule type" value="Genomic_DNA"/>
</dbReference>
<evidence type="ECO:0000313" key="2">
    <source>
        <dbReference type="Proteomes" id="UP001165653"/>
    </source>
</evidence>
<dbReference type="Proteomes" id="UP001165653">
    <property type="component" value="Unassembled WGS sequence"/>
</dbReference>
<gene>
    <name evidence="1" type="ORF">OJ996_12265</name>
</gene>
<keyword evidence="2" id="KW-1185">Reference proteome</keyword>
<proteinExistence type="predicted"/>
<sequence>MKRKTMLLTLSLIAVLAAGASLHYLRNGGDVYHTRERRAAKDAMIQSIRADLAAAPTPAQPGDGEWYDGEAIFNEDGSWLAYRSRCHKQDPKVYDLFIAKGSDGKWYYSSYHFCIDAMVLGSNDQAASLDEFKRSYSLMEFDGESDDALAKTWPNR</sequence>
<comment type="caution">
    <text evidence="1">The sequence shown here is derived from an EMBL/GenBank/DDBJ whole genome shotgun (WGS) entry which is preliminary data.</text>
</comment>